<keyword evidence="7" id="KW-0546">Nucleotide metabolism</keyword>
<keyword evidence="5" id="KW-0067">ATP-binding</keyword>
<comment type="caution">
    <text evidence="14">The sequence shown here is derived from an EMBL/GenBank/DDBJ whole genome shotgun (WGS) entry which is preliminary data.</text>
</comment>
<evidence type="ECO:0000256" key="2">
    <source>
        <dbReference type="ARBA" id="ARBA00022695"/>
    </source>
</evidence>
<reference evidence="14 15" key="1">
    <citation type="submission" date="2020-08" db="EMBL/GenBank/DDBJ databases">
        <title>Genomic Encyclopedia of Type Strains, Phase IV (KMG-IV): sequencing the most valuable type-strain genomes for metagenomic binning, comparative biology and taxonomic classification.</title>
        <authorList>
            <person name="Goeker M."/>
        </authorList>
    </citation>
    <scope>NUCLEOTIDE SEQUENCE [LARGE SCALE GENOMIC DNA]</scope>
    <source>
        <strain evidence="14 15">DSM 26718</strain>
    </source>
</reference>
<dbReference type="GO" id="GO:0005524">
    <property type="term" value="F:ATP binding"/>
    <property type="evidence" value="ECO:0007669"/>
    <property type="project" value="UniProtKB-KW"/>
</dbReference>
<evidence type="ECO:0000256" key="1">
    <source>
        <dbReference type="ARBA" id="ARBA00022679"/>
    </source>
</evidence>
<keyword evidence="8" id="KW-0051">Antiviral defense</keyword>
<name>A0A7W9T4C9_9BACT</name>
<evidence type="ECO:0000256" key="3">
    <source>
        <dbReference type="ARBA" id="ARBA00022723"/>
    </source>
</evidence>
<evidence type="ECO:0000256" key="6">
    <source>
        <dbReference type="ARBA" id="ARBA00022842"/>
    </source>
</evidence>
<dbReference type="GO" id="GO:0051607">
    <property type="term" value="P:defense response to virus"/>
    <property type="evidence" value="ECO:0007669"/>
    <property type="project" value="UniProtKB-KW"/>
</dbReference>
<dbReference type="GO" id="GO:0140701">
    <property type="term" value="F:3',3'-cyclic GMP-AMP synthase activity"/>
    <property type="evidence" value="ECO:0007669"/>
    <property type="project" value="InterPro"/>
</dbReference>
<evidence type="ECO:0000256" key="7">
    <source>
        <dbReference type="ARBA" id="ARBA00023080"/>
    </source>
</evidence>
<comment type="catalytic activity">
    <reaction evidence="11">
        <text>GTP + ATP = 3',3'-cGAMP + 2 diphosphate</text>
        <dbReference type="Rhea" id="RHEA:35647"/>
        <dbReference type="ChEBI" id="CHEBI:30616"/>
        <dbReference type="ChEBI" id="CHEBI:33019"/>
        <dbReference type="ChEBI" id="CHEBI:37565"/>
        <dbReference type="ChEBI" id="CHEBI:71501"/>
    </reaction>
    <physiologicalReaction direction="left-to-right" evidence="11">
        <dbReference type="Rhea" id="RHEA:35648"/>
    </physiologicalReaction>
</comment>
<dbReference type="GO" id="GO:0009117">
    <property type="term" value="P:nucleotide metabolic process"/>
    <property type="evidence" value="ECO:0007669"/>
    <property type="project" value="UniProtKB-KW"/>
</dbReference>
<proteinExistence type="predicted"/>
<dbReference type="Proteomes" id="UP000532746">
    <property type="component" value="Unassembled WGS sequence"/>
</dbReference>
<keyword evidence="4" id="KW-0547">Nucleotide-binding</keyword>
<dbReference type="InterPro" id="IPR058588">
    <property type="entry name" value="E2-CBASS"/>
</dbReference>
<keyword evidence="3" id="KW-0479">Metal-binding</keyword>
<dbReference type="GO" id="GO:0046872">
    <property type="term" value="F:metal ion binding"/>
    <property type="evidence" value="ECO:0007669"/>
    <property type="project" value="UniProtKB-KW"/>
</dbReference>
<dbReference type="RefSeq" id="WP_183405412.1">
    <property type="nucleotide sequence ID" value="NZ_JACHGG010000010.1"/>
</dbReference>
<dbReference type="EMBL" id="JACHGG010000010">
    <property type="protein sequence ID" value="MBB6061315.1"/>
    <property type="molecule type" value="Genomic_DNA"/>
</dbReference>
<dbReference type="InterPro" id="IPR047805">
    <property type="entry name" value="GAMP_synthase"/>
</dbReference>
<evidence type="ECO:0000259" key="13">
    <source>
        <dbReference type="Pfam" id="PF26395"/>
    </source>
</evidence>
<keyword evidence="15" id="KW-1185">Reference proteome</keyword>
<evidence type="ECO:0000313" key="15">
    <source>
        <dbReference type="Proteomes" id="UP000532746"/>
    </source>
</evidence>
<organism evidence="14 15">
    <name type="scientific">Hymenobacter luteus</name>
    <dbReference type="NCBI Taxonomy" id="1411122"/>
    <lineage>
        <taxon>Bacteria</taxon>
        <taxon>Pseudomonadati</taxon>
        <taxon>Bacteroidota</taxon>
        <taxon>Cytophagia</taxon>
        <taxon>Cytophagales</taxon>
        <taxon>Hymenobacteraceae</taxon>
        <taxon>Hymenobacter</taxon>
    </lineage>
</organism>
<evidence type="ECO:0000256" key="11">
    <source>
        <dbReference type="ARBA" id="ARBA00048304"/>
    </source>
</evidence>
<evidence type="ECO:0000259" key="12">
    <source>
        <dbReference type="Pfam" id="PF21654"/>
    </source>
</evidence>
<feature type="domain" description="Type II CBASS E2 protein" evidence="13">
    <location>
        <begin position="357"/>
        <end position="476"/>
    </location>
</feature>
<keyword evidence="6" id="KW-0460">Magnesium</keyword>
<evidence type="ECO:0000256" key="4">
    <source>
        <dbReference type="ARBA" id="ARBA00022741"/>
    </source>
</evidence>
<gene>
    <name evidence="14" type="ORF">HNQ93_004194</name>
</gene>
<dbReference type="NCBIfam" id="NF041078">
    <property type="entry name" value="cGAS"/>
    <property type="match status" value="1"/>
</dbReference>
<dbReference type="Pfam" id="PF21654">
    <property type="entry name" value="DncV-like_NTFase"/>
    <property type="match status" value="1"/>
</dbReference>
<evidence type="ECO:0000256" key="10">
    <source>
        <dbReference type="ARBA" id="ARBA00044145"/>
    </source>
</evidence>
<protein>
    <recommendedName>
        <fullName evidence="10">Cyclic GMP-AMP synthase</fullName>
    </recommendedName>
</protein>
<evidence type="ECO:0000256" key="5">
    <source>
        <dbReference type="ARBA" id="ARBA00022840"/>
    </source>
</evidence>
<accession>A0A7W9T4C9</accession>
<keyword evidence="1" id="KW-0808">Transferase</keyword>
<evidence type="ECO:0000256" key="8">
    <source>
        <dbReference type="ARBA" id="ARBA00023118"/>
    </source>
</evidence>
<dbReference type="AlphaFoldDB" id="A0A7W9T4C9"/>
<feature type="domain" description="Cyclic GMP-AMP synthase DncV-like nucleotidyltransferase" evidence="12">
    <location>
        <begin position="49"/>
        <end position="127"/>
    </location>
</feature>
<evidence type="ECO:0000256" key="9">
    <source>
        <dbReference type="ARBA" id="ARBA00023134"/>
    </source>
</evidence>
<dbReference type="InterPro" id="IPR048445">
    <property type="entry name" value="DncV-like_NTFase"/>
</dbReference>
<dbReference type="Pfam" id="PF26395">
    <property type="entry name" value="E2-CBASS"/>
    <property type="match status" value="1"/>
</dbReference>
<dbReference type="GO" id="GO:0005525">
    <property type="term" value="F:GTP binding"/>
    <property type="evidence" value="ECO:0007669"/>
    <property type="project" value="UniProtKB-KW"/>
</dbReference>
<keyword evidence="2" id="KW-0548">Nucleotidyltransferase</keyword>
<keyword evidence="9" id="KW-0342">GTP-binding</keyword>
<sequence length="485" mass="56537">MANCNKLFLDFNQNLNVLSTKKTKLSTSKKELRRKITDHFKEHHPDYKPKFFTQGSQKLGTVIRIHDDTCDLDDGVYFLCKPDVTATTLQRWVYEAVQDHTSEPAQWRKKCIRVTYKADYHIDLPVYYMLEDEDHPHLAVKNEGWEDSDPKEFITWFRKQRDTKGQLVRLVKYLKSWCDWCAHKMPSGLCMTVLAERNFVANDRDDCALRALLKAIRTDLKREWRCTMPTTPQDDLLSKYSDELKRNFFDALDEFIDDADEAVDDEKNQLSASKLWRHHLGPRFPDGLDEDVDAKEAKLRASAVLINSGRAATTAAVGITTRGHGVPNQSHRFDGGRHFHPLARQGKDWFAVFHREKQLVERHYPAFRCQLKRNALTCRGEVSSPGGEGTYHIKIDYTPGRPPKVFVLNPDIEYRHHALTHFYPADNSLCLYYPGDLAWSDKHHLYDKTIPWLAEWLVFYELYQITGRWEGPAVDHRLHNQNTSF</sequence>
<evidence type="ECO:0000313" key="14">
    <source>
        <dbReference type="EMBL" id="MBB6061315.1"/>
    </source>
</evidence>